<dbReference type="AlphaFoldDB" id="A0A4Z2FFF3"/>
<feature type="chain" id="PRO_5021277465" evidence="3">
    <location>
        <begin position="24"/>
        <end position="210"/>
    </location>
</feature>
<name>A0A4Z2FFF3_9TELE</name>
<sequence>MGACARAAALFLVLQQLVLTVAAQGMIYDLLVSPDCLPDLLQGSLKNKGRHEAFLLASFRLHSKAPTPLYSVVNPKDNTKYLEVSVQAKMSKVTIRYQRTDGRFVTTGFKHASLADGREHHMMLHAAGLQGGPPRLDVYVDCRLVHSVEDLPAAFGSLPSGPNKVALRTLQSSAQDELTDLKLVMEDTVDNVATLQDCSAEQSESLQLLR</sequence>
<dbReference type="EMBL" id="SRLO01001275">
    <property type="protein sequence ID" value="TNN39493.1"/>
    <property type="molecule type" value="Genomic_DNA"/>
</dbReference>
<dbReference type="Gene3D" id="2.60.120.200">
    <property type="match status" value="1"/>
</dbReference>
<proteinExistence type="predicted"/>
<dbReference type="Proteomes" id="UP000314294">
    <property type="component" value="Unassembled WGS sequence"/>
</dbReference>
<dbReference type="OrthoDB" id="14563at2759"/>
<reference evidence="5 6" key="1">
    <citation type="submission" date="2019-03" db="EMBL/GenBank/DDBJ databases">
        <title>First draft genome of Liparis tanakae, snailfish: a comprehensive survey of snailfish specific genes.</title>
        <authorList>
            <person name="Kim W."/>
            <person name="Song I."/>
            <person name="Jeong J.-H."/>
            <person name="Kim D."/>
            <person name="Kim S."/>
            <person name="Ryu S."/>
            <person name="Song J.Y."/>
            <person name="Lee S.K."/>
        </authorList>
    </citation>
    <scope>NUCLEOTIDE SEQUENCE [LARGE SCALE GENOMIC DNA]</scope>
    <source>
        <tissue evidence="5">Muscle</tissue>
    </source>
</reference>
<evidence type="ECO:0000256" key="3">
    <source>
        <dbReference type="SAM" id="SignalP"/>
    </source>
</evidence>
<comment type="caution">
    <text evidence="5">The sequence shown here is derived from an EMBL/GenBank/DDBJ whole genome shotgun (WGS) entry which is preliminary data.</text>
</comment>
<dbReference type="InterPro" id="IPR013320">
    <property type="entry name" value="ConA-like_dom_sf"/>
</dbReference>
<evidence type="ECO:0000256" key="1">
    <source>
        <dbReference type="ARBA" id="ARBA00022729"/>
    </source>
</evidence>
<gene>
    <name evidence="5" type="primary">thbs4b_4</name>
    <name evidence="5" type="ORF">EYF80_050352</name>
</gene>
<feature type="signal peptide" evidence="3">
    <location>
        <begin position="1"/>
        <end position="23"/>
    </location>
</feature>
<dbReference type="SMART" id="SM00210">
    <property type="entry name" value="TSPN"/>
    <property type="match status" value="1"/>
</dbReference>
<accession>A0A4Z2FFF3</accession>
<evidence type="ECO:0000313" key="6">
    <source>
        <dbReference type="Proteomes" id="UP000314294"/>
    </source>
</evidence>
<evidence type="ECO:0000259" key="4">
    <source>
        <dbReference type="SMART" id="SM00210"/>
    </source>
</evidence>
<evidence type="ECO:0000256" key="2">
    <source>
        <dbReference type="ARBA" id="ARBA00022737"/>
    </source>
</evidence>
<protein>
    <submittedName>
        <fullName evidence="5">Thrombospondin-4-B</fullName>
    </submittedName>
</protein>
<keyword evidence="1 3" id="KW-0732">Signal</keyword>
<dbReference type="InterPro" id="IPR048287">
    <property type="entry name" value="TSPN-like_N"/>
</dbReference>
<keyword evidence="2" id="KW-0677">Repeat</keyword>
<feature type="domain" description="Thrombospondin-like N-terminal" evidence="4">
    <location>
        <begin position="10"/>
        <end position="187"/>
    </location>
</feature>
<evidence type="ECO:0000313" key="5">
    <source>
        <dbReference type="EMBL" id="TNN39493.1"/>
    </source>
</evidence>
<organism evidence="5 6">
    <name type="scientific">Liparis tanakae</name>
    <name type="common">Tanaka's snailfish</name>
    <dbReference type="NCBI Taxonomy" id="230148"/>
    <lineage>
        <taxon>Eukaryota</taxon>
        <taxon>Metazoa</taxon>
        <taxon>Chordata</taxon>
        <taxon>Craniata</taxon>
        <taxon>Vertebrata</taxon>
        <taxon>Euteleostomi</taxon>
        <taxon>Actinopterygii</taxon>
        <taxon>Neopterygii</taxon>
        <taxon>Teleostei</taxon>
        <taxon>Neoteleostei</taxon>
        <taxon>Acanthomorphata</taxon>
        <taxon>Eupercaria</taxon>
        <taxon>Perciformes</taxon>
        <taxon>Cottioidei</taxon>
        <taxon>Cottales</taxon>
        <taxon>Liparidae</taxon>
        <taxon>Liparis</taxon>
    </lineage>
</organism>
<dbReference type="SUPFAM" id="SSF49899">
    <property type="entry name" value="Concanavalin A-like lectins/glucanases"/>
    <property type="match status" value="1"/>
</dbReference>
<keyword evidence="6" id="KW-1185">Reference proteome</keyword>